<feature type="compositionally biased region" description="Basic and acidic residues" evidence="1">
    <location>
        <begin position="148"/>
        <end position="177"/>
    </location>
</feature>
<feature type="compositionally biased region" description="Basic residues" evidence="1">
    <location>
        <begin position="1"/>
        <end position="10"/>
    </location>
</feature>
<sequence length="674" mass="77840">MSKKNKKKNKIEKNSSNFSEGGFDKSILSDYSQWREDYSEKEISEETVLESTKEKETDKVDDLDFKSSLINSEVEDHTFSTDEEKAKINSKVEKEKENKEENNEEDKEKSKDDSEEDEILTETQRLQLIYGNVVPLHERRRRGSKAVKNKEKNKDKNPKVLETVKDEEKEASVEEKIVQSSVENIEKKETKKQEKIEEQKEGKSKETEKQKEIQKTKEEKDKKEVNKYDMPKVPKTLKIIFACTILLAISVVSFFGLKAYHSLGVKLPSILSGVESKKIGFYTSNFVFNGKVLDKDQAEYLISMFEEDETKLATIKKWLKEDAENLKKDENYKSDRPVRLQKSGKILGLFDDYKICLDPIKLKVEKNDKVETSILLNGKEESVSDKEYELFPGKYTIFYYDNNVKLKEEISLFYDEKSSVKNVSYGVGADYKLANEVEKLDTNSKESSFKIVTRDENSILFVNDKNTELTVKEFNKLSGTNIKKGDILKVVTKMPWGYTISDGVTYQGERKVNVSTPLSDKRLLDVAISRTIELLREDVQSRGKKDASLLTTMINPSLQIEARRVESLINNGREYIGGYPSMEFDLNSFEIREYGDTYEMYIGGHLLVQETTYPQNSKPPKLESITPTESTVGFHFIYDKQKKNWYSNVWGFTTRTITRDNIKSVDISKDMIAR</sequence>
<dbReference type="EMBL" id="JANDZV010000005">
    <property type="protein sequence ID" value="MCZ7408039.1"/>
    <property type="molecule type" value="Genomic_DNA"/>
</dbReference>
<keyword evidence="2" id="KW-0812">Transmembrane</keyword>
<evidence type="ECO:0000256" key="2">
    <source>
        <dbReference type="SAM" id="Phobius"/>
    </source>
</evidence>
<dbReference type="Pfam" id="PF25155">
    <property type="entry name" value="NTF2_YvbJ"/>
    <property type="match status" value="1"/>
</dbReference>
<feature type="domain" description="YvbJ-like NTF2-like" evidence="3">
    <location>
        <begin position="533"/>
        <end position="646"/>
    </location>
</feature>
<dbReference type="InterPro" id="IPR056902">
    <property type="entry name" value="NTF2_YvbJ"/>
</dbReference>
<dbReference type="AlphaFoldDB" id="A0A9X3HC62"/>
<organism evidence="4 5">
    <name type="scientific">Parvimonas micra</name>
    <dbReference type="NCBI Taxonomy" id="33033"/>
    <lineage>
        <taxon>Bacteria</taxon>
        <taxon>Bacillati</taxon>
        <taxon>Bacillota</taxon>
        <taxon>Tissierellia</taxon>
        <taxon>Tissierellales</taxon>
        <taxon>Peptoniphilaceae</taxon>
        <taxon>Parvimonas</taxon>
    </lineage>
</organism>
<feature type="compositionally biased region" description="Basic and acidic residues" evidence="1">
    <location>
        <begin position="184"/>
        <end position="223"/>
    </location>
</feature>
<evidence type="ECO:0000313" key="4">
    <source>
        <dbReference type="EMBL" id="MCZ7408039.1"/>
    </source>
</evidence>
<feature type="compositionally biased region" description="Basic and acidic residues" evidence="1">
    <location>
        <begin position="33"/>
        <end position="44"/>
    </location>
</feature>
<name>A0A9X3HC62_9FIRM</name>
<reference evidence="4" key="1">
    <citation type="submission" date="2022-07" db="EMBL/GenBank/DDBJ databases">
        <title>Parvimonas micra travels from the subgingival sulcus of the human oral cavity to the colorectal adenocarcinoma.</title>
        <authorList>
            <person name="Conde-Perez K."/>
            <person name="Buetas E."/>
            <person name="Aja-Macaya P."/>
            <person name="Martin-De Arribas E."/>
            <person name="Iglesias-Corras I."/>
            <person name="Trigo-Tasende N."/>
            <person name="Nasser-Ali M."/>
            <person name="Estevez L.S."/>
            <person name="Rumbo-Feal S."/>
            <person name="Otero-Alen B."/>
            <person name="Noguera J.F."/>
            <person name="Concha A."/>
            <person name="Pardinas-Lopez S."/>
            <person name="Carda-Dieguez M."/>
            <person name="Gomez-Randulfe I."/>
            <person name="Martinez-Lago N."/>
            <person name="Ladra S."/>
            <person name="Aparicio L.A."/>
            <person name="Bou G."/>
            <person name="Mira A."/>
            <person name="Vallejo J.A."/>
            <person name="Poza M."/>
        </authorList>
    </citation>
    <scope>NUCLEOTIDE SEQUENCE</scope>
    <source>
        <strain evidence="4">PM79KC-AC-4</strain>
    </source>
</reference>
<evidence type="ECO:0000313" key="5">
    <source>
        <dbReference type="Proteomes" id="UP001141458"/>
    </source>
</evidence>
<dbReference type="Proteomes" id="UP001141458">
    <property type="component" value="Unassembled WGS sequence"/>
</dbReference>
<evidence type="ECO:0000259" key="3">
    <source>
        <dbReference type="Pfam" id="PF25155"/>
    </source>
</evidence>
<proteinExistence type="predicted"/>
<keyword evidence="2" id="KW-1133">Transmembrane helix</keyword>
<feature type="compositionally biased region" description="Basic residues" evidence="1">
    <location>
        <begin position="138"/>
        <end position="147"/>
    </location>
</feature>
<feature type="compositionally biased region" description="Basic and acidic residues" evidence="1">
    <location>
        <begin position="51"/>
        <end position="65"/>
    </location>
</feature>
<feature type="compositionally biased region" description="Basic and acidic residues" evidence="1">
    <location>
        <begin position="74"/>
        <end position="112"/>
    </location>
</feature>
<comment type="caution">
    <text evidence="4">The sequence shown here is derived from an EMBL/GenBank/DDBJ whole genome shotgun (WGS) entry which is preliminary data.</text>
</comment>
<feature type="region of interest" description="Disordered" evidence="1">
    <location>
        <begin position="1"/>
        <end position="223"/>
    </location>
</feature>
<evidence type="ECO:0000256" key="1">
    <source>
        <dbReference type="SAM" id="MobiDB-lite"/>
    </source>
</evidence>
<accession>A0A9X3HC62</accession>
<dbReference type="RefSeq" id="WP_269721103.1">
    <property type="nucleotide sequence ID" value="NZ_CP101408.1"/>
</dbReference>
<protein>
    <recommendedName>
        <fullName evidence="3">YvbJ-like NTF2-like domain-containing protein</fullName>
    </recommendedName>
</protein>
<gene>
    <name evidence="4" type="ORF">NND69_06725</name>
</gene>
<keyword evidence="2" id="KW-0472">Membrane</keyword>
<feature type="transmembrane region" description="Helical" evidence="2">
    <location>
        <begin position="237"/>
        <end position="257"/>
    </location>
</feature>